<dbReference type="EMBL" id="JAJHUN010000010">
    <property type="protein sequence ID" value="KAJ4147667.1"/>
    <property type="molecule type" value="Genomic_DNA"/>
</dbReference>
<name>A0A9W8UIZ7_AKAMU</name>
<dbReference type="PANTHER" id="PTHR35041">
    <property type="entry name" value="MEDIATOR OF RNA POLYMERASE II TRANSCRIPTION SUBUNIT 1"/>
    <property type="match status" value="1"/>
</dbReference>
<reference evidence="2" key="1">
    <citation type="journal article" date="2023" name="Access Microbiol">
        <title>De-novo genome assembly for Akanthomyces muscarius, a biocontrol agent of insect agricultural pests.</title>
        <authorList>
            <person name="Erdos Z."/>
            <person name="Studholme D.J."/>
            <person name="Raymond B."/>
            <person name="Sharma M."/>
        </authorList>
    </citation>
    <scope>NUCLEOTIDE SEQUENCE</scope>
    <source>
        <strain evidence="2">Ve6</strain>
    </source>
</reference>
<evidence type="ECO:0000256" key="1">
    <source>
        <dbReference type="SAM" id="Phobius"/>
    </source>
</evidence>
<protein>
    <submittedName>
        <fullName evidence="2">Uncharacterized protein</fullName>
    </submittedName>
</protein>
<gene>
    <name evidence="2" type="ORF">LMH87_002175</name>
</gene>
<keyword evidence="1" id="KW-1133">Transmembrane helix</keyword>
<keyword evidence="1" id="KW-0812">Transmembrane</keyword>
<feature type="transmembrane region" description="Helical" evidence="1">
    <location>
        <begin position="364"/>
        <end position="385"/>
    </location>
</feature>
<accession>A0A9W8UIZ7</accession>
<dbReference type="RefSeq" id="XP_056050608.1">
    <property type="nucleotide sequence ID" value="XM_056193585.1"/>
</dbReference>
<sequence length="457" mass="49654">MQRVPQIDFTSLNFAEILVQPGLSSVFVYSNPQYSVLRAAVGSLSQSSILPIQSPHQNATWSLTFPGPAVECEDVDAGLESRIKKNMHEASRNHWGTSYGYIFSEKLGPLLHIASYGPPQPVGTNTSLRLYVAVVPDVLQAEDGNYDSAAESAKVITCQLYNTSYTAEFRYVGGVQHVGLSTAGSYGYTGFSSSTAGVQQLSYVIDPGRSGDAYALTAYNVPLVRGFAYHAVFEAFNQVLIGSISTKRADGPVRLVIASGMVNSALFNTRELSFPIEWGYSRSLKSFADRGNAKCNGLSVAPLGNSTLSMKDTIQEMFRNATISLMSSEMLEPNYTSPYAPDEVMVETTEWPLLYTYSASTLSVAYGIALGMSLFSFLTGAFTISRNGGYSFTTKFSTILRTVQAAYWSAGLQASDGHGNDPIPKHVEKIVISFPENGKIVYQPAPAYEVSQQRRVL</sequence>
<organism evidence="2 3">
    <name type="scientific">Akanthomyces muscarius</name>
    <name type="common">Entomopathogenic fungus</name>
    <name type="synonym">Lecanicillium muscarium</name>
    <dbReference type="NCBI Taxonomy" id="2231603"/>
    <lineage>
        <taxon>Eukaryota</taxon>
        <taxon>Fungi</taxon>
        <taxon>Dikarya</taxon>
        <taxon>Ascomycota</taxon>
        <taxon>Pezizomycotina</taxon>
        <taxon>Sordariomycetes</taxon>
        <taxon>Hypocreomycetidae</taxon>
        <taxon>Hypocreales</taxon>
        <taxon>Cordycipitaceae</taxon>
        <taxon>Akanthomyces</taxon>
    </lineage>
</organism>
<proteinExistence type="predicted"/>
<keyword evidence="1" id="KW-0472">Membrane</keyword>
<dbReference type="AlphaFoldDB" id="A0A9W8UIZ7"/>
<comment type="caution">
    <text evidence="2">The sequence shown here is derived from an EMBL/GenBank/DDBJ whole genome shotgun (WGS) entry which is preliminary data.</text>
</comment>
<evidence type="ECO:0000313" key="2">
    <source>
        <dbReference type="EMBL" id="KAJ4147667.1"/>
    </source>
</evidence>
<dbReference type="KEGG" id="amus:LMH87_002175"/>
<dbReference type="Proteomes" id="UP001144673">
    <property type="component" value="Chromosome 3"/>
</dbReference>
<keyword evidence="3" id="KW-1185">Reference proteome</keyword>
<evidence type="ECO:0000313" key="3">
    <source>
        <dbReference type="Proteomes" id="UP001144673"/>
    </source>
</evidence>
<dbReference type="GeneID" id="80889334"/>
<dbReference type="PANTHER" id="PTHR35041:SF6">
    <property type="entry name" value="FORMYLMETHIONINE DEFORMYLASE-LIKE PROTEIN-RELATED"/>
    <property type="match status" value="1"/>
</dbReference>